<accession>A0A1H7YGD1</accession>
<dbReference type="SUPFAM" id="SSF51182">
    <property type="entry name" value="RmlC-like cupins"/>
    <property type="match status" value="1"/>
</dbReference>
<dbReference type="InterPro" id="IPR011051">
    <property type="entry name" value="RmlC_Cupin_sf"/>
</dbReference>
<reference evidence="2 3" key="1">
    <citation type="submission" date="2016-10" db="EMBL/GenBank/DDBJ databases">
        <authorList>
            <person name="de Groot N.N."/>
        </authorList>
    </citation>
    <scope>NUCLEOTIDE SEQUENCE [LARGE SCALE GENOMIC DNA]</scope>
    <source>
        <strain evidence="2 3">DSM 3857</strain>
    </source>
</reference>
<evidence type="ECO:0000259" key="1">
    <source>
        <dbReference type="Pfam" id="PF12973"/>
    </source>
</evidence>
<gene>
    <name evidence="2" type="ORF">SAMN04488103_101195</name>
</gene>
<dbReference type="Proteomes" id="UP000198761">
    <property type="component" value="Unassembled WGS sequence"/>
</dbReference>
<dbReference type="Gene3D" id="2.60.120.10">
    <property type="entry name" value="Jelly Rolls"/>
    <property type="match status" value="1"/>
</dbReference>
<dbReference type="InterPro" id="IPR025979">
    <property type="entry name" value="ChrR-like_cupin_dom"/>
</dbReference>
<name>A0A1H7YGD1_9RHOB</name>
<sequence length="115" mass="12673">MADPFHLPGLLQGWWRTANYQPFREGVDICPLNEGNPGVALLRYAPQAGVPRHLHTGLEMILVLEGTQSDERGDYPAGSLVLNPEGTAHSVWSDEGCVVLIQWERPVAFLPDAQD</sequence>
<protein>
    <submittedName>
        <fullName evidence="2">Anti-ECFsigma factor, ChrR</fullName>
    </submittedName>
</protein>
<keyword evidence="3" id="KW-1185">Reference proteome</keyword>
<dbReference type="RefSeq" id="WP_091295471.1">
    <property type="nucleotide sequence ID" value="NZ_FOCE01000001.1"/>
</dbReference>
<feature type="domain" description="ChrR-like cupin" evidence="1">
    <location>
        <begin position="17"/>
        <end position="101"/>
    </location>
</feature>
<dbReference type="AlphaFoldDB" id="A0A1H7YGD1"/>
<dbReference type="EMBL" id="FOCE01000001">
    <property type="protein sequence ID" value="SEM45282.1"/>
    <property type="molecule type" value="Genomic_DNA"/>
</dbReference>
<organism evidence="2 3">
    <name type="scientific">Gemmobacter aquatilis</name>
    <dbReference type="NCBI Taxonomy" id="933059"/>
    <lineage>
        <taxon>Bacteria</taxon>
        <taxon>Pseudomonadati</taxon>
        <taxon>Pseudomonadota</taxon>
        <taxon>Alphaproteobacteria</taxon>
        <taxon>Rhodobacterales</taxon>
        <taxon>Paracoccaceae</taxon>
        <taxon>Gemmobacter</taxon>
    </lineage>
</organism>
<dbReference type="OrthoDB" id="9801227at2"/>
<evidence type="ECO:0000313" key="2">
    <source>
        <dbReference type="EMBL" id="SEM45282.1"/>
    </source>
</evidence>
<dbReference type="STRING" id="933059.SAMN04488103_101195"/>
<proteinExistence type="predicted"/>
<evidence type="ECO:0000313" key="3">
    <source>
        <dbReference type="Proteomes" id="UP000198761"/>
    </source>
</evidence>
<dbReference type="Pfam" id="PF12973">
    <property type="entry name" value="Cupin_7"/>
    <property type="match status" value="1"/>
</dbReference>
<dbReference type="InterPro" id="IPR014710">
    <property type="entry name" value="RmlC-like_jellyroll"/>
</dbReference>